<feature type="chain" id="PRO_5014998211" evidence="2">
    <location>
        <begin position="30"/>
        <end position="369"/>
    </location>
</feature>
<evidence type="ECO:0000313" key="4">
    <source>
        <dbReference type="EMBL" id="SNQ46502.1"/>
    </source>
</evidence>
<organism evidence="4 5">
    <name type="scientific">Frankia canadensis</name>
    <dbReference type="NCBI Taxonomy" id="1836972"/>
    <lineage>
        <taxon>Bacteria</taxon>
        <taxon>Bacillati</taxon>
        <taxon>Actinomycetota</taxon>
        <taxon>Actinomycetes</taxon>
        <taxon>Frankiales</taxon>
        <taxon>Frankiaceae</taxon>
        <taxon>Frankia</taxon>
    </lineage>
</organism>
<dbReference type="PROSITE" id="PS50983">
    <property type="entry name" value="FE_B12_PBP"/>
    <property type="match status" value="1"/>
</dbReference>
<accession>A0A2I2KLF4</accession>
<dbReference type="PANTHER" id="PTHR30535">
    <property type="entry name" value="VITAMIN B12-BINDING PROTEIN"/>
    <property type="match status" value="1"/>
</dbReference>
<name>A0A2I2KLF4_9ACTN</name>
<dbReference type="SUPFAM" id="SSF53807">
    <property type="entry name" value="Helical backbone' metal receptor"/>
    <property type="match status" value="1"/>
</dbReference>
<dbReference type="InterPro" id="IPR002491">
    <property type="entry name" value="ABC_transptr_periplasmic_BD"/>
</dbReference>
<evidence type="ECO:0000256" key="2">
    <source>
        <dbReference type="SAM" id="SignalP"/>
    </source>
</evidence>
<feature type="domain" description="Fe/B12 periplasmic-binding" evidence="3">
    <location>
        <begin position="69"/>
        <end position="333"/>
    </location>
</feature>
<protein>
    <submittedName>
        <fullName evidence="4">Iron complex transport system substrate-binding protein</fullName>
    </submittedName>
</protein>
<dbReference type="Pfam" id="PF01497">
    <property type="entry name" value="Peripla_BP_2"/>
    <property type="match status" value="1"/>
</dbReference>
<sequence>MADIRFLYRRLTAVLVAALLALLALTACGDDSTSTPSGSAHQTAEAEATTRTVVDMSGNSVKVPSHPMRIVTNYPAVTQIIFLLGAIERQVGVTETNLTTLPLFKKIYPPLASKTAVFGTDTTTVNNEVLLGQKPDLVLLSAGNNTLRKKITALGIPALDVASFPNSDKLKDGVSFIADVLGGDAPGRAKKFTEFYDSALGRAAEGTKDLPDAERPKIYYTADNPLSTDGSKTIAEVWARQGGGVAVTENSGVQGTAKSVTLETVVAWNPDYIICRDHSTCEEILKDDRWSTVAAVRNNHVITNPRGVFVWAARSAESALQPLWLAKTLHPDRFADVNIEKEIKTFYTTFYNYNLTDAEVDGILSPTQP</sequence>
<keyword evidence="2" id="KW-0732">Signal</keyword>
<dbReference type="Proteomes" id="UP000234331">
    <property type="component" value="Unassembled WGS sequence"/>
</dbReference>
<comment type="similarity">
    <text evidence="1">Belongs to the bacterial solute-binding protein 8 family.</text>
</comment>
<feature type="signal peptide" evidence="2">
    <location>
        <begin position="1"/>
        <end position="29"/>
    </location>
</feature>
<dbReference type="InterPro" id="IPR050902">
    <property type="entry name" value="ABC_Transporter_SBP"/>
</dbReference>
<gene>
    <name evidence="4" type="ORF">FRACA_1420003</name>
</gene>
<dbReference type="PROSITE" id="PS51257">
    <property type="entry name" value="PROKAR_LIPOPROTEIN"/>
    <property type="match status" value="1"/>
</dbReference>
<reference evidence="4 5" key="1">
    <citation type="submission" date="2017-06" db="EMBL/GenBank/DDBJ databases">
        <authorList>
            <person name="Kim H.J."/>
            <person name="Triplett B.A."/>
        </authorList>
    </citation>
    <scope>NUCLEOTIDE SEQUENCE [LARGE SCALE GENOMIC DNA]</scope>
    <source>
        <strain evidence="4">FRACA_ARgP5</strain>
    </source>
</reference>
<keyword evidence="5" id="KW-1185">Reference proteome</keyword>
<dbReference type="OrthoDB" id="9775594at2"/>
<dbReference type="AlphaFoldDB" id="A0A2I2KLF4"/>
<dbReference type="PANTHER" id="PTHR30535:SF34">
    <property type="entry name" value="MOLYBDATE-BINDING PROTEIN MOLA"/>
    <property type="match status" value="1"/>
</dbReference>
<proteinExistence type="inferred from homology"/>
<evidence type="ECO:0000259" key="3">
    <source>
        <dbReference type="PROSITE" id="PS50983"/>
    </source>
</evidence>
<dbReference type="Gene3D" id="3.40.50.1980">
    <property type="entry name" value="Nitrogenase molybdenum iron protein domain"/>
    <property type="match status" value="2"/>
</dbReference>
<dbReference type="Gene3D" id="1.20.58.2180">
    <property type="match status" value="1"/>
</dbReference>
<evidence type="ECO:0000256" key="1">
    <source>
        <dbReference type="ARBA" id="ARBA00008814"/>
    </source>
</evidence>
<dbReference type="RefSeq" id="WP_101830513.1">
    <property type="nucleotide sequence ID" value="NZ_FZMO01000049.1"/>
</dbReference>
<evidence type="ECO:0000313" key="5">
    <source>
        <dbReference type="Proteomes" id="UP000234331"/>
    </source>
</evidence>
<dbReference type="EMBL" id="FZMO01000049">
    <property type="protein sequence ID" value="SNQ46502.1"/>
    <property type="molecule type" value="Genomic_DNA"/>
</dbReference>